<organism evidence="3 4">
    <name type="scientific">Salinimicrobium catena</name>
    <dbReference type="NCBI Taxonomy" id="390640"/>
    <lineage>
        <taxon>Bacteria</taxon>
        <taxon>Pseudomonadati</taxon>
        <taxon>Bacteroidota</taxon>
        <taxon>Flavobacteriia</taxon>
        <taxon>Flavobacteriales</taxon>
        <taxon>Flavobacteriaceae</taxon>
        <taxon>Salinimicrobium</taxon>
    </lineage>
</organism>
<dbReference type="Pfam" id="PF20469">
    <property type="entry name" value="OLD-like_TOPRIM"/>
    <property type="match status" value="1"/>
</dbReference>
<feature type="domain" description="OLD protein-like TOPRIM" evidence="2">
    <location>
        <begin position="431"/>
        <end position="497"/>
    </location>
</feature>
<evidence type="ECO:0000313" key="3">
    <source>
        <dbReference type="EMBL" id="SEE41918.1"/>
    </source>
</evidence>
<dbReference type="SUPFAM" id="SSF52540">
    <property type="entry name" value="P-loop containing nucleoside triphosphate hydrolases"/>
    <property type="match status" value="1"/>
</dbReference>
<dbReference type="EMBL" id="FNUG01000001">
    <property type="protein sequence ID" value="SEE41918.1"/>
    <property type="molecule type" value="Genomic_DNA"/>
</dbReference>
<gene>
    <name evidence="3" type="ORF">SAMN04488034_101485</name>
</gene>
<dbReference type="AlphaFoldDB" id="A0A1H5IQZ9"/>
<dbReference type="InterPro" id="IPR051396">
    <property type="entry name" value="Bact_Antivir_Def_Nuclease"/>
</dbReference>
<feature type="domain" description="Endonuclease GajA/Old nuclease/RecF-like AAA" evidence="1">
    <location>
        <begin position="1"/>
        <end position="383"/>
    </location>
</feature>
<dbReference type="OrthoDB" id="9815944at2"/>
<keyword evidence="3" id="KW-0378">Hydrolase</keyword>
<evidence type="ECO:0000313" key="4">
    <source>
        <dbReference type="Proteomes" id="UP000199448"/>
    </source>
</evidence>
<evidence type="ECO:0000259" key="2">
    <source>
        <dbReference type="Pfam" id="PF20469"/>
    </source>
</evidence>
<dbReference type="PANTHER" id="PTHR43581">
    <property type="entry name" value="ATP/GTP PHOSPHATASE"/>
    <property type="match status" value="1"/>
</dbReference>
<sequence>MKINKIEVKNIKSFKEQIIVDFNKDFNILIGPNGSGKSNLLDIITICIRHFFLKTFTLNEGTDNSGFYKDIQPAFSFSNVGYSLDKFYGDDSDSEIIFQFLIQKEDIQNIQTIQSNIGKLEAELLKYRFGQNQKHYLDSVKNWKTGSLKENDILTYNIKNNQLNSNLTEEERTFLQYLNCFELLLILIRDIPEVKLNTNYLFFSPYRGANLQNLQANLSAQNFYGILKSHSDATSKSVFSLIMLATIYFAEKRRRFEDEASNQGYEQKWKQDDEVKLVSKYLGKLGYGWNLKLVDKNKNIYEIILTKEDKQFYINQASSGEKEIINFMLGIFALNLKNGIIVIDEPELHLHPRWQNVLLELFIELATITKNQFIVSTHSPTFINDKSLNHIFRIYKDENNISRQVTLKDNHTFKLRDILHIVNSTNNEKLFFADVVILVEGITDRLVFQKILKDKLENLGVTKIIEIIEIKGKHNIQNFRNFLDMVNVPNFFISDLDFINEVGTKEIKSFFITDEKKIKKDVIKNPKSKDGETLVKAMDEAIQGGEISQLQNLWNYIKSFRRKLKSDLNEGEEKILWNFLEDQKSLRNYILKQGDIEEYFPSDFKSKKLTNVIALLSNTEYEKWKTSPEFKELSHIVEEILLRSNLIEEKDN</sequence>
<evidence type="ECO:0000259" key="1">
    <source>
        <dbReference type="Pfam" id="PF13175"/>
    </source>
</evidence>
<reference evidence="3 4" key="1">
    <citation type="submission" date="2016-10" db="EMBL/GenBank/DDBJ databases">
        <authorList>
            <person name="de Groot N.N."/>
        </authorList>
    </citation>
    <scope>NUCLEOTIDE SEQUENCE [LARGE SCALE GENOMIC DNA]</scope>
    <source>
        <strain evidence="3 4">DSM 23553</strain>
    </source>
</reference>
<keyword evidence="3" id="KW-0540">Nuclease</keyword>
<dbReference type="Pfam" id="PF13175">
    <property type="entry name" value="AAA_15"/>
    <property type="match status" value="1"/>
</dbReference>
<dbReference type="STRING" id="390640.SAMN04488034_101485"/>
<keyword evidence="4" id="KW-1185">Reference proteome</keyword>
<dbReference type="Gene3D" id="3.40.50.300">
    <property type="entry name" value="P-loop containing nucleotide triphosphate hydrolases"/>
    <property type="match status" value="1"/>
</dbReference>
<proteinExistence type="predicted"/>
<dbReference type="InterPro" id="IPR034139">
    <property type="entry name" value="TOPRIM_OLD"/>
</dbReference>
<protein>
    <submittedName>
        <fullName evidence="3">Predicted ATP-dependent endonuclease of the OLD family, contains P-loop ATPase and TOPRIM domains</fullName>
    </submittedName>
</protein>
<name>A0A1H5IQZ9_9FLAO</name>
<dbReference type="Proteomes" id="UP000199448">
    <property type="component" value="Unassembled WGS sequence"/>
</dbReference>
<dbReference type="InterPro" id="IPR041685">
    <property type="entry name" value="AAA_GajA/Old/RecF-like"/>
</dbReference>
<dbReference type="PANTHER" id="PTHR43581:SF4">
    <property type="entry name" value="ATP_GTP PHOSPHATASE"/>
    <property type="match status" value="1"/>
</dbReference>
<dbReference type="InterPro" id="IPR027417">
    <property type="entry name" value="P-loop_NTPase"/>
</dbReference>
<dbReference type="GO" id="GO:0004519">
    <property type="term" value="F:endonuclease activity"/>
    <property type="evidence" value="ECO:0007669"/>
    <property type="project" value="UniProtKB-KW"/>
</dbReference>
<accession>A0A1H5IQZ9</accession>
<keyword evidence="3" id="KW-0255">Endonuclease</keyword>
<dbReference type="RefSeq" id="WP_093111358.1">
    <property type="nucleotide sequence ID" value="NZ_FNGG01000001.1"/>
</dbReference>